<organism evidence="7 8">
    <name type="scientific">Candidatus Blackburnbacteria bacterium RIFCSPLOWO2_01_FULL_40_20</name>
    <dbReference type="NCBI Taxonomy" id="1797519"/>
    <lineage>
        <taxon>Bacteria</taxon>
        <taxon>Candidatus Blackburniibacteriota</taxon>
    </lineage>
</organism>
<evidence type="ECO:0000313" key="8">
    <source>
        <dbReference type="Proteomes" id="UP000178659"/>
    </source>
</evidence>
<evidence type="ECO:0000256" key="3">
    <source>
        <dbReference type="ARBA" id="ARBA00022692"/>
    </source>
</evidence>
<feature type="transmembrane region" description="Helical" evidence="6">
    <location>
        <begin position="293"/>
        <end position="316"/>
    </location>
</feature>
<evidence type="ECO:0000256" key="4">
    <source>
        <dbReference type="ARBA" id="ARBA00022989"/>
    </source>
</evidence>
<feature type="transmembrane region" description="Helical" evidence="6">
    <location>
        <begin position="381"/>
        <end position="404"/>
    </location>
</feature>
<keyword evidence="3 6" id="KW-0812">Transmembrane</keyword>
<keyword evidence="5 6" id="KW-0472">Membrane</keyword>
<comment type="subcellular location">
    <subcellularLocation>
        <location evidence="1">Cell membrane</location>
        <topology evidence="1">Multi-pass membrane protein</topology>
    </subcellularLocation>
</comment>
<feature type="transmembrane region" description="Helical" evidence="6">
    <location>
        <begin position="357"/>
        <end position="375"/>
    </location>
</feature>
<feature type="transmembrane region" description="Helical" evidence="6">
    <location>
        <begin position="9"/>
        <end position="30"/>
    </location>
</feature>
<dbReference type="PANTHER" id="PTHR30250:SF11">
    <property type="entry name" value="O-ANTIGEN TRANSPORTER-RELATED"/>
    <property type="match status" value="1"/>
</dbReference>
<evidence type="ECO:0000256" key="6">
    <source>
        <dbReference type="SAM" id="Phobius"/>
    </source>
</evidence>
<evidence type="ECO:0000256" key="5">
    <source>
        <dbReference type="ARBA" id="ARBA00023136"/>
    </source>
</evidence>
<evidence type="ECO:0000256" key="1">
    <source>
        <dbReference type="ARBA" id="ARBA00004651"/>
    </source>
</evidence>
<feature type="transmembrane region" description="Helical" evidence="6">
    <location>
        <begin position="77"/>
        <end position="101"/>
    </location>
</feature>
<dbReference type="InterPro" id="IPR002797">
    <property type="entry name" value="Polysacc_synth"/>
</dbReference>
<name>A0A1G1VFU9_9BACT</name>
<evidence type="ECO:0000256" key="2">
    <source>
        <dbReference type="ARBA" id="ARBA00022475"/>
    </source>
</evidence>
<keyword evidence="4 6" id="KW-1133">Transmembrane helix</keyword>
<feature type="transmembrane region" description="Helical" evidence="6">
    <location>
        <begin position="144"/>
        <end position="163"/>
    </location>
</feature>
<comment type="caution">
    <text evidence="7">The sequence shown here is derived from an EMBL/GenBank/DDBJ whole genome shotgun (WGS) entry which is preliminary data.</text>
</comment>
<accession>A0A1G1VFU9</accession>
<feature type="transmembrane region" description="Helical" evidence="6">
    <location>
        <begin position="175"/>
        <end position="194"/>
    </location>
</feature>
<dbReference type="Proteomes" id="UP000178659">
    <property type="component" value="Unassembled WGS sequence"/>
</dbReference>
<feature type="transmembrane region" description="Helical" evidence="6">
    <location>
        <begin position="206"/>
        <end position="226"/>
    </location>
</feature>
<dbReference type="GO" id="GO:0005886">
    <property type="term" value="C:plasma membrane"/>
    <property type="evidence" value="ECO:0007669"/>
    <property type="project" value="UniProtKB-SubCell"/>
</dbReference>
<feature type="transmembrane region" description="Helical" evidence="6">
    <location>
        <begin position="328"/>
        <end position="350"/>
    </location>
</feature>
<dbReference type="PANTHER" id="PTHR30250">
    <property type="entry name" value="PST FAMILY PREDICTED COLANIC ACID TRANSPORTER"/>
    <property type="match status" value="1"/>
</dbReference>
<sequence length="434" mass="47963">MLKTIAKNTFAQGVGKIITILLSVVSTAFLSRYLQPAGYGDYTFIMSFVLLFGNISDWGTNIIAVREASHDSKKHPVVFGSIAIFRILLAIFSILLLNIAVRVNSNWESLVFPTTIASFVLFGLSLKTSASIVFQTLLKLENGMIVEILSSVVFLIGILFLAFTNKGGINEAMVIWVGSTFIAAGVGMFLAMRLSPVDLKINWNIVKNVIWEALPTGAFLIVFTIYNRIDTIILQNYQGSTAVGIYGLSYKIHDNLVLGAVFLMNSLFPLYSKKFSLDSKKEISNYYQKTFDVLLPTAIFVFVITYLFAPVMVNVLGGPQYFQSTEVLRILVFATFIAYFNHLTGFSLIAFRKQKTLLVVGLTALIFNVLANLLFVPKYSYNASAIITIATEGLVLLLSSIAIWKTIGIVPTPFSFLRTASGFLKEKFNAPNPS</sequence>
<dbReference type="CDD" id="cd13128">
    <property type="entry name" value="MATE_Wzx_like"/>
    <property type="match status" value="1"/>
</dbReference>
<dbReference type="AlphaFoldDB" id="A0A1G1VFU9"/>
<gene>
    <name evidence="7" type="ORF">A3A77_02235</name>
</gene>
<proteinExistence type="predicted"/>
<reference evidence="7 8" key="1">
    <citation type="journal article" date="2016" name="Nat. Commun.">
        <title>Thousands of microbial genomes shed light on interconnected biogeochemical processes in an aquifer system.</title>
        <authorList>
            <person name="Anantharaman K."/>
            <person name="Brown C.T."/>
            <person name="Hug L.A."/>
            <person name="Sharon I."/>
            <person name="Castelle C.J."/>
            <person name="Probst A.J."/>
            <person name="Thomas B.C."/>
            <person name="Singh A."/>
            <person name="Wilkins M.J."/>
            <person name="Karaoz U."/>
            <person name="Brodie E.L."/>
            <person name="Williams K.H."/>
            <person name="Hubbard S.S."/>
            <person name="Banfield J.F."/>
        </authorList>
    </citation>
    <scope>NUCLEOTIDE SEQUENCE [LARGE SCALE GENOMIC DNA]</scope>
</reference>
<dbReference type="EMBL" id="MHCC01000001">
    <property type="protein sequence ID" value="OGY14270.1"/>
    <property type="molecule type" value="Genomic_DNA"/>
</dbReference>
<dbReference type="Pfam" id="PF01943">
    <property type="entry name" value="Polysacc_synt"/>
    <property type="match status" value="1"/>
</dbReference>
<keyword evidence="2" id="KW-1003">Cell membrane</keyword>
<evidence type="ECO:0000313" key="7">
    <source>
        <dbReference type="EMBL" id="OGY14270.1"/>
    </source>
</evidence>
<protein>
    <submittedName>
        <fullName evidence="7">Uncharacterized protein</fullName>
    </submittedName>
</protein>
<dbReference type="InterPro" id="IPR050833">
    <property type="entry name" value="Poly_Biosynth_Transport"/>
</dbReference>
<feature type="transmembrane region" description="Helical" evidence="6">
    <location>
        <begin position="107"/>
        <end position="124"/>
    </location>
</feature>